<dbReference type="FunFam" id="4.10.800.20:FF:000001">
    <property type="entry name" value="AMP deaminase"/>
    <property type="match status" value="1"/>
</dbReference>
<evidence type="ECO:0000256" key="10">
    <source>
        <dbReference type="ARBA" id="ARBA00078830"/>
    </source>
</evidence>
<feature type="compositionally biased region" description="Low complexity" evidence="11">
    <location>
        <begin position="917"/>
        <end position="932"/>
    </location>
</feature>
<dbReference type="Gene3D" id="3.20.20.140">
    <property type="entry name" value="Metal-dependent hydrolases"/>
    <property type="match status" value="1"/>
</dbReference>
<name>A0A8K0TT75_9PEZI</name>
<protein>
    <recommendedName>
        <fullName evidence="9">AMP deaminase</fullName>
        <ecNumber evidence="4">3.5.4.6</ecNumber>
    </recommendedName>
    <alternativeName>
        <fullName evidence="10">Myoadenylate deaminase</fullName>
    </alternativeName>
</protein>
<dbReference type="GO" id="GO:0046033">
    <property type="term" value="P:AMP metabolic process"/>
    <property type="evidence" value="ECO:0007669"/>
    <property type="project" value="TreeGrafter"/>
</dbReference>
<dbReference type="SUPFAM" id="SSF51556">
    <property type="entry name" value="Metallo-dependent hydrolases"/>
    <property type="match status" value="1"/>
</dbReference>
<evidence type="ECO:0000256" key="1">
    <source>
        <dbReference type="ARBA" id="ARBA00001947"/>
    </source>
</evidence>
<evidence type="ECO:0000256" key="6">
    <source>
        <dbReference type="ARBA" id="ARBA00022801"/>
    </source>
</evidence>
<dbReference type="InterPro" id="IPR006329">
    <property type="entry name" value="AMPD"/>
</dbReference>
<accession>A0A8K0TT75</accession>
<feature type="compositionally biased region" description="Polar residues" evidence="11">
    <location>
        <begin position="102"/>
        <end position="127"/>
    </location>
</feature>
<feature type="region of interest" description="Disordered" evidence="11">
    <location>
        <begin position="1"/>
        <end position="194"/>
    </location>
</feature>
<dbReference type="NCBIfam" id="TIGR01429">
    <property type="entry name" value="AMP_deaminase"/>
    <property type="match status" value="1"/>
</dbReference>
<dbReference type="InterPro" id="IPR006650">
    <property type="entry name" value="A/AMP_deam_AS"/>
</dbReference>
<feature type="region of interest" description="Disordered" evidence="11">
    <location>
        <begin position="319"/>
        <end position="348"/>
    </location>
</feature>
<proteinExistence type="inferred from homology"/>
<dbReference type="PANTHER" id="PTHR11359">
    <property type="entry name" value="AMP DEAMINASE"/>
    <property type="match status" value="1"/>
</dbReference>
<evidence type="ECO:0000313" key="12">
    <source>
        <dbReference type="EMBL" id="KAH7369127.1"/>
    </source>
</evidence>
<comment type="similarity">
    <text evidence="3">Belongs to the metallo-dependent hydrolases superfamily. Adenosine and AMP deaminases family.</text>
</comment>
<dbReference type="GO" id="GO:0032264">
    <property type="term" value="P:IMP salvage"/>
    <property type="evidence" value="ECO:0007669"/>
    <property type="project" value="UniProtKB-UniPathway"/>
</dbReference>
<dbReference type="PANTHER" id="PTHR11359:SF0">
    <property type="entry name" value="AMP DEAMINASE"/>
    <property type="match status" value="1"/>
</dbReference>
<keyword evidence="7" id="KW-0862">Zinc</keyword>
<dbReference type="EMBL" id="JAGPXD010000002">
    <property type="protein sequence ID" value="KAH7369127.1"/>
    <property type="molecule type" value="Genomic_DNA"/>
</dbReference>
<dbReference type="Pfam" id="PF19326">
    <property type="entry name" value="AMP_deaminase"/>
    <property type="match status" value="1"/>
</dbReference>
<comment type="pathway">
    <text evidence="2">Purine metabolism; IMP biosynthesis via salvage pathway; IMP from AMP: step 1/1.</text>
</comment>
<keyword evidence="13" id="KW-1185">Reference proteome</keyword>
<dbReference type="GO" id="GO:0046872">
    <property type="term" value="F:metal ion binding"/>
    <property type="evidence" value="ECO:0007669"/>
    <property type="project" value="UniProtKB-KW"/>
</dbReference>
<dbReference type="CDD" id="cd01319">
    <property type="entry name" value="AMPD"/>
    <property type="match status" value="1"/>
</dbReference>
<dbReference type="Proteomes" id="UP000813385">
    <property type="component" value="Unassembled WGS sequence"/>
</dbReference>
<feature type="region of interest" description="Disordered" evidence="11">
    <location>
        <begin position="914"/>
        <end position="936"/>
    </location>
</feature>
<evidence type="ECO:0000256" key="8">
    <source>
        <dbReference type="ARBA" id="ARBA00023080"/>
    </source>
</evidence>
<organism evidence="12 13">
    <name type="scientific">Plectosphaerella cucumerina</name>
    <dbReference type="NCBI Taxonomy" id="40658"/>
    <lineage>
        <taxon>Eukaryota</taxon>
        <taxon>Fungi</taxon>
        <taxon>Dikarya</taxon>
        <taxon>Ascomycota</taxon>
        <taxon>Pezizomycotina</taxon>
        <taxon>Sordariomycetes</taxon>
        <taxon>Hypocreomycetidae</taxon>
        <taxon>Glomerellales</taxon>
        <taxon>Plectosphaerellaceae</taxon>
        <taxon>Plectosphaerella</taxon>
    </lineage>
</organism>
<feature type="compositionally biased region" description="Polar residues" evidence="11">
    <location>
        <begin position="164"/>
        <end position="175"/>
    </location>
</feature>
<keyword evidence="5" id="KW-0479">Metal-binding</keyword>
<evidence type="ECO:0000256" key="5">
    <source>
        <dbReference type="ARBA" id="ARBA00022723"/>
    </source>
</evidence>
<evidence type="ECO:0000313" key="13">
    <source>
        <dbReference type="Proteomes" id="UP000813385"/>
    </source>
</evidence>
<evidence type="ECO:0000256" key="4">
    <source>
        <dbReference type="ARBA" id="ARBA00012775"/>
    </source>
</evidence>
<dbReference type="UniPathway" id="UPA00591">
    <property type="reaction ID" value="UER00663"/>
</dbReference>
<keyword evidence="6" id="KW-0378">Hydrolase</keyword>
<gene>
    <name evidence="12" type="ORF">B0T11DRAFT_278260</name>
</gene>
<dbReference type="GO" id="GO:0005829">
    <property type="term" value="C:cytosol"/>
    <property type="evidence" value="ECO:0007669"/>
    <property type="project" value="TreeGrafter"/>
</dbReference>
<keyword evidence="8" id="KW-0546">Nucleotide metabolism</keyword>
<dbReference type="OrthoDB" id="1723809at2759"/>
<feature type="compositionally biased region" description="Basic and acidic residues" evidence="11">
    <location>
        <begin position="144"/>
        <end position="154"/>
    </location>
</feature>
<evidence type="ECO:0000256" key="11">
    <source>
        <dbReference type="SAM" id="MobiDB-lite"/>
    </source>
</evidence>
<dbReference type="AlphaFoldDB" id="A0A8K0TT75"/>
<dbReference type="Gene3D" id="4.10.800.20">
    <property type="match status" value="1"/>
</dbReference>
<dbReference type="InterPro" id="IPR032466">
    <property type="entry name" value="Metal_Hydrolase"/>
</dbReference>
<sequence>MCQGLRQRGAMADPASASTSPKRPPGFPRPGIDSDEEDLAHAPHGGDTGSDTESDEPQAADKASAQQDLPTPDEGDLDFQEGMLPRDMPTRTAFYDPVAERQMTQTDAKLFYQRNQSSQKLAGSTSWPVGAASPTASPMLGSNEARDALSRSRTIDQGVEDPSWGTSSFSGSQYGRSPAQESGKFSLGDPAAGMTPSLQAMQEQVRKIEELQKATSGAPGPSLSSGFTSGPLPGAFADTEPHITTELSEISKNINDIVETRRRYIQLSLQGPNDNPKDDLSWDIYPPPPEPAWHPHTHGVNTGVNTGVNAAGTAVNSLSNSTVLPPVNEASTEDAAPKRHSKKRKPGVDIGEDFDLEEILPVPGDGPLDFKLDDSGVYQVYKNADAKAKDERLVKVPTIREFYMDLDKILNASSDGPSKSFAFRRLQYLEAKFNLYALLNEYQETADSKKVPHRDFYNVRKVDTHVHHSACMNQKHLLRFIKSKMKKNPDEVVLDRDGRLLTLAEVFQSINLTAYDLSIDTLDMHAHTDSFHRFDKFNLKYNPIGESRLRTIFLKTDNFIKGRYLAEITKEVIADLESSKYQMVEWRISIYGRSLDEWDKLAAWVIDNKLYSHNVRWLIQIPRLYDVYKASGLMDTFEQVVTNVFQPLFEVSKDPSSHPKLHIFLQRVIGFDSVDDESKVERRLFKKFPVPKVWDTKQNPPYSYWIYYLFANMTSLNVMRKARGFNTFVLRPHCGEAGDSEHLAVAALCCHSISHGLLLRKVPLLQYIYYLEQIGLAMSPLSNNALFLAYERNPFYQYFRRGLNVSLSTDDPLQFAYTKEPLMEEYAVAAQIYKLSPVDMCELAKNSVKQSGYERSVKEQWIGPHFDMPGRQGNTMGKTNVPDRREEFRYQTLREEHVILQKYVAFNSQPPAAIEQPASASAGPTSAPKTPSRQGTIVHAGETVSTPVRMSSNSEAWPVEGLSNMHISGQEPAIYPGVITRGHQSSSSTLKKEEPS</sequence>
<dbReference type="FunFam" id="3.20.20.140:FF:000214">
    <property type="entry name" value="AMP deaminase Amd1, putative (AFU_orthologue AFUA_8G02860)"/>
    <property type="match status" value="1"/>
</dbReference>
<reference evidence="12" key="1">
    <citation type="journal article" date="2021" name="Nat. Commun.">
        <title>Genetic determinants of endophytism in the Arabidopsis root mycobiome.</title>
        <authorList>
            <person name="Mesny F."/>
            <person name="Miyauchi S."/>
            <person name="Thiergart T."/>
            <person name="Pickel B."/>
            <person name="Atanasova L."/>
            <person name="Karlsson M."/>
            <person name="Huettel B."/>
            <person name="Barry K.W."/>
            <person name="Haridas S."/>
            <person name="Chen C."/>
            <person name="Bauer D."/>
            <person name="Andreopoulos W."/>
            <person name="Pangilinan J."/>
            <person name="LaButti K."/>
            <person name="Riley R."/>
            <person name="Lipzen A."/>
            <person name="Clum A."/>
            <person name="Drula E."/>
            <person name="Henrissat B."/>
            <person name="Kohler A."/>
            <person name="Grigoriev I.V."/>
            <person name="Martin F.M."/>
            <person name="Hacquard S."/>
        </authorList>
    </citation>
    <scope>NUCLEOTIDE SEQUENCE</scope>
    <source>
        <strain evidence="12">MPI-CAGE-AT-0016</strain>
    </source>
</reference>
<evidence type="ECO:0000256" key="9">
    <source>
        <dbReference type="ARBA" id="ARBA00072037"/>
    </source>
</evidence>
<evidence type="ECO:0000256" key="2">
    <source>
        <dbReference type="ARBA" id="ARBA00004955"/>
    </source>
</evidence>
<evidence type="ECO:0000256" key="7">
    <source>
        <dbReference type="ARBA" id="ARBA00022833"/>
    </source>
</evidence>
<evidence type="ECO:0000256" key="3">
    <source>
        <dbReference type="ARBA" id="ARBA00006676"/>
    </source>
</evidence>
<comment type="cofactor">
    <cofactor evidence="1">
        <name>Zn(2+)</name>
        <dbReference type="ChEBI" id="CHEBI:29105"/>
    </cofactor>
</comment>
<dbReference type="GO" id="GO:0003876">
    <property type="term" value="F:AMP deaminase activity"/>
    <property type="evidence" value="ECO:0007669"/>
    <property type="project" value="UniProtKB-EC"/>
</dbReference>
<dbReference type="EC" id="3.5.4.6" evidence="4"/>
<dbReference type="PROSITE" id="PS00485">
    <property type="entry name" value="A_DEAMINASE"/>
    <property type="match status" value="1"/>
</dbReference>
<comment type="caution">
    <text evidence="12">The sequence shown here is derived from an EMBL/GenBank/DDBJ whole genome shotgun (WGS) entry which is preliminary data.</text>
</comment>